<dbReference type="EMBL" id="PDWZ02000002">
    <property type="protein sequence ID" value="KAB2108665.1"/>
    <property type="molecule type" value="Genomic_DNA"/>
</dbReference>
<dbReference type="Proteomes" id="UP000293547">
    <property type="component" value="Unassembled WGS sequence"/>
</dbReference>
<organism evidence="1 2">
    <name type="scientific">Alternaria gaisen</name>
    <dbReference type="NCBI Taxonomy" id="167740"/>
    <lineage>
        <taxon>Eukaryota</taxon>
        <taxon>Fungi</taxon>
        <taxon>Dikarya</taxon>
        <taxon>Ascomycota</taxon>
        <taxon>Pezizomycotina</taxon>
        <taxon>Dothideomycetes</taxon>
        <taxon>Pleosporomycetidae</taxon>
        <taxon>Pleosporales</taxon>
        <taxon>Pleosporineae</taxon>
        <taxon>Pleosporaceae</taxon>
        <taxon>Alternaria</taxon>
        <taxon>Alternaria sect. Alternaria</taxon>
    </lineage>
</organism>
<reference evidence="1 2" key="1">
    <citation type="journal article" date="2019" name="bioRxiv">
        <title>Genomics, evolutionary history and diagnostics of the Alternaria alternata species group including apple and Asian pear pathotypes.</title>
        <authorList>
            <person name="Armitage A.D."/>
            <person name="Cockerton H.M."/>
            <person name="Sreenivasaprasad S."/>
            <person name="Woodhall J.W."/>
            <person name="Lane C.R."/>
            <person name="Harrison R.J."/>
            <person name="Clarkson J.P."/>
        </authorList>
    </citation>
    <scope>NUCLEOTIDE SEQUENCE [LARGE SCALE GENOMIC DNA]</scope>
    <source>
        <strain evidence="1 2">FERA 650</strain>
    </source>
</reference>
<evidence type="ECO:0000313" key="1">
    <source>
        <dbReference type="EMBL" id="KAB2108665.1"/>
    </source>
</evidence>
<name>A0ACB6FW23_9PLEO</name>
<gene>
    <name evidence="1" type="ORF">AG0111_0g2612</name>
</gene>
<protein>
    <submittedName>
        <fullName evidence="1">Uncharacterized protein</fullName>
    </submittedName>
</protein>
<comment type="caution">
    <text evidence="1">The sequence shown here is derived from an EMBL/GenBank/DDBJ whole genome shotgun (WGS) entry which is preliminary data.</text>
</comment>
<evidence type="ECO:0000313" key="2">
    <source>
        <dbReference type="Proteomes" id="UP000293547"/>
    </source>
</evidence>
<sequence>MQANVEDYLNTFAQGAASETGKQFSILLSSNGFCGKINSNDGFICPGSGSGSVYGWCGSSCGHCDDGCQTSVRNVQCSSQCSDCKRCMDIGGACDESGCFDHDACGDAGSLDCDKKLCNIGTSSSTKNLVFFSFTPPAHVDVSPQLRGCERGELTDGCSPYGWCGSELGHCGDSC</sequence>
<keyword evidence="2" id="KW-1185">Reference proteome</keyword>
<accession>A0ACB6FW23</accession>
<proteinExistence type="predicted"/>